<sequence length="70" mass="7735">MTWLIVIGITLPFQTLHIGQEEISRQNSPVSAEVLMQTGNVFAQKSQRGGGGLILRGLEANQEQMHPEFT</sequence>
<evidence type="ECO:0008006" key="3">
    <source>
        <dbReference type="Google" id="ProtNLM"/>
    </source>
</evidence>
<keyword evidence="2" id="KW-1185">Reference proteome</keyword>
<dbReference type="Proteomes" id="UP000501802">
    <property type="component" value="Chromosome"/>
</dbReference>
<accession>A0A6G9AIP3</accession>
<dbReference type="EMBL" id="CP050063">
    <property type="protein sequence ID" value="QIP12320.1"/>
    <property type="molecule type" value="Genomic_DNA"/>
</dbReference>
<dbReference type="KEGG" id="spib:G8759_06605"/>
<organism evidence="1 2">
    <name type="scientific">Spirosoma aureum</name>
    <dbReference type="NCBI Taxonomy" id="2692134"/>
    <lineage>
        <taxon>Bacteria</taxon>
        <taxon>Pseudomonadati</taxon>
        <taxon>Bacteroidota</taxon>
        <taxon>Cytophagia</taxon>
        <taxon>Cytophagales</taxon>
        <taxon>Cytophagaceae</taxon>
        <taxon>Spirosoma</taxon>
    </lineage>
</organism>
<proteinExistence type="predicted"/>
<dbReference type="AlphaFoldDB" id="A0A6G9AIP3"/>
<gene>
    <name evidence="1" type="ORF">G8759_06605</name>
</gene>
<evidence type="ECO:0000313" key="2">
    <source>
        <dbReference type="Proteomes" id="UP000501802"/>
    </source>
</evidence>
<name>A0A6G9AIP3_9BACT</name>
<dbReference type="RefSeq" id="WP_167206358.1">
    <property type="nucleotide sequence ID" value="NZ_CP050063.1"/>
</dbReference>
<protein>
    <recommendedName>
        <fullName evidence="3">Plug domain-containing protein</fullName>
    </recommendedName>
</protein>
<reference evidence="1 2" key="1">
    <citation type="submission" date="2020-03" db="EMBL/GenBank/DDBJ databases">
        <authorList>
            <person name="Kim M.K."/>
        </authorList>
    </citation>
    <scope>NUCLEOTIDE SEQUENCE [LARGE SCALE GENOMIC DNA]</scope>
    <source>
        <strain evidence="1 2">BT328</strain>
    </source>
</reference>
<evidence type="ECO:0000313" key="1">
    <source>
        <dbReference type="EMBL" id="QIP12320.1"/>
    </source>
</evidence>